<dbReference type="HOGENOM" id="CLU_3374531_0_0_5"/>
<proteinExistence type="predicted"/>
<accession>A3VGR7</accession>
<gene>
    <name evidence="1" type="ORF">RB2654_14340</name>
</gene>
<reference evidence="1 2" key="1">
    <citation type="journal article" date="2010" name="J. Bacteriol.">
        <title>Genome sequences of Pelagibaca bermudensis HTCC2601T and Maritimibacter alkaliphilus HTCC2654T, the type strains of two marine Roseobacter genera.</title>
        <authorList>
            <person name="Thrash J.C."/>
            <person name="Cho J.C."/>
            <person name="Ferriera S."/>
            <person name="Johnson J."/>
            <person name="Vergin K.L."/>
            <person name="Giovannoni S.J."/>
        </authorList>
    </citation>
    <scope>NUCLEOTIDE SEQUENCE [LARGE SCALE GENOMIC DNA]</scope>
    <source>
        <strain evidence="1 2">HTCC2654</strain>
    </source>
</reference>
<dbReference type="EMBL" id="AAMT01000008">
    <property type="protein sequence ID" value="EAQ12472.1"/>
    <property type="molecule type" value="Genomic_DNA"/>
</dbReference>
<name>A3VGR7_9RHOB</name>
<comment type="caution">
    <text evidence="1">The sequence shown here is derived from an EMBL/GenBank/DDBJ whole genome shotgun (WGS) entry which is preliminary data.</text>
</comment>
<dbReference type="AlphaFoldDB" id="A3VGR7"/>
<organism evidence="1 2">
    <name type="scientific">Maritimibacter alkaliphilus HTCC2654</name>
    <dbReference type="NCBI Taxonomy" id="314271"/>
    <lineage>
        <taxon>Bacteria</taxon>
        <taxon>Pseudomonadati</taxon>
        <taxon>Pseudomonadota</taxon>
        <taxon>Alphaproteobacteria</taxon>
        <taxon>Rhodobacterales</taxon>
        <taxon>Roseobacteraceae</taxon>
        <taxon>Maritimibacter</taxon>
    </lineage>
</organism>
<evidence type="ECO:0000313" key="1">
    <source>
        <dbReference type="EMBL" id="EAQ12472.1"/>
    </source>
</evidence>
<evidence type="ECO:0000313" key="2">
    <source>
        <dbReference type="Proteomes" id="UP000002931"/>
    </source>
</evidence>
<protein>
    <submittedName>
        <fullName evidence="1">Uncharacterized protein</fullName>
    </submittedName>
</protein>
<sequence length="34" mass="3590">MGGRTSAGLPQANCHPLDQGWRTICGYVTEALAD</sequence>
<dbReference type="Proteomes" id="UP000002931">
    <property type="component" value="Unassembled WGS sequence"/>
</dbReference>
<keyword evidence="2" id="KW-1185">Reference proteome</keyword>